<dbReference type="InterPro" id="IPR002492">
    <property type="entry name" value="Transposase_Tc1-like"/>
</dbReference>
<dbReference type="Proteomes" id="UP000566819">
    <property type="component" value="Unassembled WGS sequence"/>
</dbReference>
<comment type="caution">
    <text evidence="2">The sequence shown here is derived from an EMBL/GenBank/DDBJ whole genome shotgun (WGS) entry which is preliminary data.</text>
</comment>
<proteinExistence type="predicted"/>
<evidence type="ECO:0000313" key="3">
    <source>
        <dbReference type="Proteomes" id="UP000566819"/>
    </source>
</evidence>
<dbReference type="Pfam" id="PF01498">
    <property type="entry name" value="HTH_Tnp_Tc3_2"/>
    <property type="match status" value="1"/>
</dbReference>
<dbReference type="GO" id="GO:0006313">
    <property type="term" value="P:DNA transposition"/>
    <property type="evidence" value="ECO:0007669"/>
    <property type="project" value="InterPro"/>
</dbReference>
<dbReference type="AlphaFoldDB" id="A0A8H4RAI5"/>
<gene>
    <name evidence="2" type="ORF">G7Y89_g12204</name>
</gene>
<keyword evidence="3" id="KW-1185">Reference proteome</keyword>
<sequence>MDRKGASSKEIEIDLDISRGAVRSTLTLAHLRPAGKPQCRPGRPLEYTEADERNLLRHVRLHPKDTYEEVRVACGLKIKRDAIKRILKRHGIINWRARRRPLLIEENVAKRLA</sequence>
<organism evidence="2 3">
    <name type="scientific">Cudoniella acicularis</name>
    <dbReference type="NCBI Taxonomy" id="354080"/>
    <lineage>
        <taxon>Eukaryota</taxon>
        <taxon>Fungi</taxon>
        <taxon>Dikarya</taxon>
        <taxon>Ascomycota</taxon>
        <taxon>Pezizomycotina</taxon>
        <taxon>Leotiomycetes</taxon>
        <taxon>Helotiales</taxon>
        <taxon>Tricladiaceae</taxon>
        <taxon>Cudoniella</taxon>
    </lineage>
</organism>
<dbReference type="GO" id="GO:0003677">
    <property type="term" value="F:DNA binding"/>
    <property type="evidence" value="ECO:0007669"/>
    <property type="project" value="InterPro"/>
</dbReference>
<name>A0A8H4RAI5_9HELO</name>
<feature type="domain" description="Transposase Tc1-like" evidence="1">
    <location>
        <begin position="53"/>
        <end position="112"/>
    </location>
</feature>
<evidence type="ECO:0000259" key="1">
    <source>
        <dbReference type="Pfam" id="PF01498"/>
    </source>
</evidence>
<dbReference type="GO" id="GO:0015074">
    <property type="term" value="P:DNA integration"/>
    <property type="evidence" value="ECO:0007669"/>
    <property type="project" value="InterPro"/>
</dbReference>
<dbReference type="OrthoDB" id="3548492at2759"/>
<evidence type="ECO:0000313" key="2">
    <source>
        <dbReference type="EMBL" id="KAF4625958.1"/>
    </source>
</evidence>
<dbReference type="EMBL" id="JAAMPI010001255">
    <property type="protein sequence ID" value="KAF4625958.1"/>
    <property type="molecule type" value="Genomic_DNA"/>
</dbReference>
<protein>
    <recommendedName>
        <fullName evidence="1">Transposase Tc1-like domain-containing protein</fullName>
    </recommendedName>
</protein>
<reference evidence="2 3" key="1">
    <citation type="submission" date="2020-03" db="EMBL/GenBank/DDBJ databases">
        <title>Draft Genome Sequence of Cudoniella acicularis.</title>
        <authorList>
            <person name="Buettner E."/>
            <person name="Kellner H."/>
        </authorList>
    </citation>
    <scope>NUCLEOTIDE SEQUENCE [LARGE SCALE GENOMIC DNA]</scope>
    <source>
        <strain evidence="2 3">DSM 108380</strain>
    </source>
</reference>
<accession>A0A8H4RAI5</accession>